<comment type="caution">
    <text evidence="2">The sequence shown here is derived from an EMBL/GenBank/DDBJ whole genome shotgun (WGS) entry which is preliminary data.</text>
</comment>
<protein>
    <submittedName>
        <fullName evidence="2">Uncharacterized protein</fullName>
    </submittedName>
</protein>
<dbReference type="AlphaFoldDB" id="A0A2N8HF26"/>
<gene>
    <name evidence="2" type="ORF">CXU22_03565</name>
</gene>
<name>A0A2N8HF26_9BACT</name>
<evidence type="ECO:0000313" key="3">
    <source>
        <dbReference type="Proteomes" id="UP000236000"/>
    </source>
</evidence>
<dbReference type="RefSeq" id="WP_102712633.1">
    <property type="nucleotide sequence ID" value="NZ_PJKA01000006.1"/>
</dbReference>
<dbReference type="Proteomes" id="UP000236000">
    <property type="component" value="Unassembled WGS sequence"/>
</dbReference>
<dbReference type="OrthoDB" id="9953863at2"/>
<dbReference type="EMBL" id="PJKA01000006">
    <property type="protein sequence ID" value="PNC18887.1"/>
    <property type="molecule type" value="Genomic_DNA"/>
</dbReference>
<evidence type="ECO:0000313" key="2">
    <source>
        <dbReference type="EMBL" id="PNC18887.1"/>
    </source>
</evidence>
<organism evidence="2 3">
    <name type="scientific">Akkermansia muciniphila</name>
    <dbReference type="NCBI Taxonomy" id="239935"/>
    <lineage>
        <taxon>Bacteria</taxon>
        <taxon>Pseudomonadati</taxon>
        <taxon>Verrucomicrobiota</taxon>
        <taxon>Verrucomicrobiia</taxon>
        <taxon>Verrucomicrobiales</taxon>
        <taxon>Akkermansiaceae</taxon>
        <taxon>Akkermansia</taxon>
    </lineage>
</organism>
<feature type="compositionally biased region" description="Low complexity" evidence="1">
    <location>
        <begin position="1"/>
        <end position="30"/>
    </location>
</feature>
<accession>A0A2N8HF26</accession>
<evidence type="ECO:0000256" key="1">
    <source>
        <dbReference type="SAM" id="MobiDB-lite"/>
    </source>
</evidence>
<reference evidence="2 3" key="1">
    <citation type="journal article" date="2017" name="BMC Genomics">
        <title>Genome sequencing of 39 Akkermansia muciniphila isolates reveals its population structure, genomic and functional diverisity, and global distribution in mammalian gut microbiotas.</title>
        <authorList>
            <person name="Guo X."/>
            <person name="Li S."/>
            <person name="Zhang J."/>
            <person name="Wu F."/>
            <person name="Li X."/>
            <person name="Wu D."/>
            <person name="Zhang M."/>
            <person name="Ou Z."/>
            <person name="Jie Z."/>
            <person name="Yan Q."/>
            <person name="Li P."/>
            <person name="Yi J."/>
            <person name="Peng Y."/>
        </authorList>
    </citation>
    <scope>NUCLEOTIDE SEQUENCE [LARGE SCALE GENOMIC DNA]</scope>
    <source>
        <strain evidence="2 3">GP24</strain>
    </source>
</reference>
<feature type="region of interest" description="Disordered" evidence="1">
    <location>
        <begin position="1"/>
        <end position="36"/>
    </location>
</feature>
<sequence>MTENNKTANNTTAPSPQEEYPLPGEYEPQPGYEPPDEQEQFYREYVGRRRECLAAHVTPEVLAYMDEEFRTDLPCYQTRDPLTGQTITPNPLAAAIRDGQREVILWLRHEIAMHRKQKNAIPL</sequence>
<proteinExistence type="predicted"/>